<evidence type="ECO:0000256" key="1">
    <source>
        <dbReference type="ARBA" id="ARBA00022801"/>
    </source>
</evidence>
<dbReference type="InterPro" id="IPR000073">
    <property type="entry name" value="AB_hydrolase_1"/>
</dbReference>
<evidence type="ECO:0000313" key="3">
    <source>
        <dbReference type="EMBL" id="PAP76444.1"/>
    </source>
</evidence>
<dbReference type="OrthoDB" id="9773293at2"/>
<organism evidence="3 4">
    <name type="scientific">Rubrivirga marina</name>
    <dbReference type="NCBI Taxonomy" id="1196024"/>
    <lineage>
        <taxon>Bacteria</taxon>
        <taxon>Pseudomonadati</taxon>
        <taxon>Rhodothermota</taxon>
        <taxon>Rhodothermia</taxon>
        <taxon>Rhodothermales</taxon>
        <taxon>Rubricoccaceae</taxon>
        <taxon>Rubrivirga</taxon>
    </lineage>
</organism>
<dbReference type="InterPro" id="IPR029058">
    <property type="entry name" value="AB_hydrolase_fold"/>
</dbReference>
<dbReference type="Pfam" id="PF00561">
    <property type="entry name" value="Abhydrolase_1"/>
    <property type="match status" value="1"/>
</dbReference>
<comment type="caution">
    <text evidence="3">The sequence shown here is derived from an EMBL/GenBank/DDBJ whole genome shotgun (WGS) entry which is preliminary data.</text>
</comment>
<gene>
    <name evidence="3" type="ORF">BSZ37_08315</name>
</gene>
<name>A0A271J068_9BACT</name>
<reference evidence="3 4" key="1">
    <citation type="submission" date="2016-11" db="EMBL/GenBank/DDBJ databases">
        <title>Study of marine rhodopsin-containing bacteria.</title>
        <authorList>
            <person name="Yoshizawa S."/>
            <person name="Kumagai Y."/>
            <person name="Kogure K."/>
        </authorList>
    </citation>
    <scope>NUCLEOTIDE SEQUENCE [LARGE SCALE GENOMIC DNA]</scope>
    <source>
        <strain evidence="3 4">SAORIC-28</strain>
    </source>
</reference>
<keyword evidence="4" id="KW-1185">Reference proteome</keyword>
<dbReference type="Gene3D" id="3.40.50.1820">
    <property type="entry name" value="alpha/beta hydrolase"/>
    <property type="match status" value="1"/>
</dbReference>
<sequence>MSDLPDLGVPLRSRFAEGTGVRLHVVEAGPADGPLVLLLHGFPEFWFGWRHQLPALAAAGYRVWAPDQRGYNRSDAPPETAAYTLDRLADDGLALLDAAGADRARVVGHDWGAVVAWWLALRDPERVDRLAILNVPHPVAFRQFLRRPSVQWLRSWYMAFFQIPALPEIALRRLGARALRVTSAPGTFSDADLARYREAWSRPGAARGMLAWYRAAARYGLGDRGLDPTVRPPTLILWGDADAALDARLAERSAALCADVRLRMVPGVSHWVQHEAPAVVNAELLAFLGAPREKATAARP</sequence>
<dbReference type="AlphaFoldDB" id="A0A271J068"/>
<protein>
    <submittedName>
        <fullName evidence="3">Alpha/beta hydrolase</fullName>
    </submittedName>
</protein>
<accession>A0A271J068</accession>
<dbReference type="InterPro" id="IPR000639">
    <property type="entry name" value="Epox_hydrolase-like"/>
</dbReference>
<dbReference type="Proteomes" id="UP000216339">
    <property type="component" value="Unassembled WGS sequence"/>
</dbReference>
<proteinExistence type="predicted"/>
<dbReference type="RefSeq" id="WP_095510102.1">
    <property type="nucleotide sequence ID" value="NZ_MQWD01000001.1"/>
</dbReference>
<feature type="domain" description="AB hydrolase-1" evidence="2">
    <location>
        <begin position="34"/>
        <end position="277"/>
    </location>
</feature>
<dbReference type="PRINTS" id="PR00412">
    <property type="entry name" value="EPOXHYDRLASE"/>
</dbReference>
<dbReference type="GO" id="GO:0016787">
    <property type="term" value="F:hydrolase activity"/>
    <property type="evidence" value="ECO:0007669"/>
    <property type="project" value="UniProtKB-KW"/>
</dbReference>
<dbReference type="EMBL" id="MQWD01000001">
    <property type="protein sequence ID" value="PAP76444.1"/>
    <property type="molecule type" value="Genomic_DNA"/>
</dbReference>
<evidence type="ECO:0000313" key="4">
    <source>
        <dbReference type="Proteomes" id="UP000216339"/>
    </source>
</evidence>
<dbReference type="PRINTS" id="PR00111">
    <property type="entry name" value="ABHYDROLASE"/>
</dbReference>
<evidence type="ECO:0000259" key="2">
    <source>
        <dbReference type="Pfam" id="PF00561"/>
    </source>
</evidence>
<keyword evidence="1 3" id="KW-0378">Hydrolase</keyword>
<dbReference type="PANTHER" id="PTHR43329">
    <property type="entry name" value="EPOXIDE HYDROLASE"/>
    <property type="match status" value="1"/>
</dbReference>
<dbReference type="SUPFAM" id="SSF53474">
    <property type="entry name" value="alpha/beta-Hydrolases"/>
    <property type="match status" value="1"/>
</dbReference>